<protein>
    <submittedName>
        <fullName evidence="4">MARVEL domain-containing protein</fullName>
    </submittedName>
</protein>
<feature type="transmembrane region" description="Helical" evidence="1">
    <location>
        <begin position="36"/>
        <end position="60"/>
    </location>
</feature>
<keyword evidence="3" id="KW-1185">Reference proteome</keyword>
<evidence type="ECO:0000313" key="2">
    <source>
        <dbReference type="EMBL" id="VDK70816.1"/>
    </source>
</evidence>
<organism evidence="4">
    <name type="scientific">Onchocerca ochengi</name>
    <name type="common">Filarial nematode worm</name>
    <dbReference type="NCBI Taxonomy" id="42157"/>
    <lineage>
        <taxon>Eukaryota</taxon>
        <taxon>Metazoa</taxon>
        <taxon>Ecdysozoa</taxon>
        <taxon>Nematoda</taxon>
        <taxon>Chromadorea</taxon>
        <taxon>Rhabditida</taxon>
        <taxon>Spirurina</taxon>
        <taxon>Spiruromorpha</taxon>
        <taxon>Filarioidea</taxon>
        <taxon>Onchocercidae</taxon>
        <taxon>Onchocerca</taxon>
    </lineage>
</organism>
<gene>
    <name evidence="2" type="ORF">NOO_LOCUS3864</name>
</gene>
<feature type="transmembrane region" description="Helical" evidence="1">
    <location>
        <begin position="193"/>
        <end position="216"/>
    </location>
</feature>
<dbReference type="AlphaFoldDB" id="A0A182E773"/>
<dbReference type="WBParaSite" id="nOo.2.0.1.t03864-RA">
    <property type="protein sequence ID" value="nOo.2.0.1.t03864-RA"/>
    <property type="gene ID" value="nOo.2.0.1.g03864"/>
</dbReference>
<dbReference type="EMBL" id="UYRW01000790">
    <property type="protein sequence ID" value="VDK70816.1"/>
    <property type="molecule type" value="Genomic_DNA"/>
</dbReference>
<reference evidence="2 3" key="2">
    <citation type="submission" date="2018-08" db="EMBL/GenBank/DDBJ databases">
        <authorList>
            <person name="Laetsch R D."/>
            <person name="Stevens L."/>
            <person name="Kumar S."/>
            <person name="Blaxter L. M."/>
        </authorList>
    </citation>
    <scope>NUCLEOTIDE SEQUENCE [LARGE SCALE GENOMIC DNA]</scope>
</reference>
<evidence type="ECO:0000313" key="3">
    <source>
        <dbReference type="Proteomes" id="UP000271087"/>
    </source>
</evidence>
<keyword evidence="1" id="KW-1133">Transmembrane helix</keyword>
<sequence length="282" mass="31369">MRGLRNGQGRSQVAVVVVDVDVRTIFIHRLMVPHTLFVGISAFIRVFILLLVSIAVILIFTAPGVCYTRYINDLRATDEICPNENFLPMGVNRWSNGVHFQHRGQNVWGQLAIVIIAILFALPPLGLSCFQIATGASLFYMQICMSAISILIFLALGGVETWYATGYSHMGPLIRQIGGGQFSGCMNLPNCNILFVVKGWAAAAAFLFLCALLFLLDIGMQFLIRDKYSQTYTTPVSPHASYGPPEPNRVDNYQTRIHVGSKFYIVFLVYLHKLPHVRGKEG</sequence>
<keyword evidence="1" id="KW-0812">Transmembrane</keyword>
<evidence type="ECO:0000256" key="1">
    <source>
        <dbReference type="SAM" id="Phobius"/>
    </source>
</evidence>
<dbReference type="OrthoDB" id="5867060at2759"/>
<accession>A0A182E773</accession>
<reference evidence="4" key="1">
    <citation type="submission" date="2016-06" db="UniProtKB">
        <authorList>
            <consortium name="WormBaseParasite"/>
        </authorList>
    </citation>
    <scope>IDENTIFICATION</scope>
</reference>
<feature type="transmembrane region" description="Helical" evidence="1">
    <location>
        <begin position="139"/>
        <end position="159"/>
    </location>
</feature>
<dbReference type="STRING" id="42157.A0A182E773"/>
<keyword evidence="1" id="KW-0472">Membrane</keyword>
<evidence type="ECO:0000313" key="4">
    <source>
        <dbReference type="WBParaSite" id="nOo.2.0.1.t03864-RA"/>
    </source>
</evidence>
<dbReference type="Proteomes" id="UP000271087">
    <property type="component" value="Unassembled WGS sequence"/>
</dbReference>
<proteinExistence type="predicted"/>
<feature type="transmembrane region" description="Helical" evidence="1">
    <location>
        <begin position="107"/>
        <end position="127"/>
    </location>
</feature>
<name>A0A182E773_ONCOC</name>